<dbReference type="Pfam" id="PF00498">
    <property type="entry name" value="FHA"/>
    <property type="match status" value="1"/>
</dbReference>
<dbReference type="InterPro" id="IPR000253">
    <property type="entry name" value="FHA_dom"/>
</dbReference>
<gene>
    <name evidence="2" type="primary">Aggf1</name>
    <name evidence="2" type="ORF">AVEN_74612_1</name>
</gene>
<organism evidence="2 3">
    <name type="scientific">Araneus ventricosus</name>
    <name type="common">Orbweaver spider</name>
    <name type="synonym">Epeira ventricosa</name>
    <dbReference type="NCBI Taxonomy" id="182803"/>
    <lineage>
        <taxon>Eukaryota</taxon>
        <taxon>Metazoa</taxon>
        <taxon>Ecdysozoa</taxon>
        <taxon>Arthropoda</taxon>
        <taxon>Chelicerata</taxon>
        <taxon>Arachnida</taxon>
        <taxon>Araneae</taxon>
        <taxon>Araneomorphae</taxon>
        <taxon>Entelegynae</taxon>
        <taxon>Araneoidea</taxon>
        <taxon>Araneidae</taxon>
        <taxon>Araneus</taxon>
    </lineage>
</organism>
<dbReference type="Gene3D" id="2.60.200.20">
    <property type="match status" value="1"/>
</dbReference>
<dbReference type="SUPFAM" id="SSF49879">
    <property type="entry name" value="SMAD/FHA domain"/>
    <property type="match status" value="1"/>
</dbReference>
<dbReference type="PANTHER" id="PTHR23106:SF24">
    <property type="entry name" value="ANGIOGENIC FACTOR WITH G PATCH AND FHA DOMAINS 1"/>
    <property type="match status" value="1"/>
</dbReference>
<dbReference type="AlphaFoldDB" id="A0A4Y2V1N0"/>
<protein>
    <submittedName>
        <fullName evidence="2">Angiogenic factor with G patch and FHA domains 1</fullName>
    </submittedName>
</protein>
<sequence length="166" mass="18739">MANSFSNCLSIIDLVKVHAEITFDNESWKYSIEDLGSQNGTFVNEIRLSEPKQKSNPQVLSHGDKLAFGSCKLLIHIHEGYETCDQCEPGQVIAELSSKEVKVAPVLKTKKEKEKERRQEMKRLKKKYGLKVSINFWTKSVNGKSVCLYVQGHANAITQKLEKPDG</sequence>
<name>A0A4Y2V1N0_ARAVE</name>
<dbReference type="EMBL" id="BGPR01042654">
    <property type="protein sequence ID" value="GBO19133.1"/>
    <property type="molecule type" value="Genomic_DNA"/>
</dbReference>
<accession>A0A4Y2V1N0</accession>
<evidence type="ECO:0000259" key="1">
    <source>
        <dbReference type="PROSITE" id="PS50006"/>
    </source>
</evidence>
<proteinExistence type="predicted"/>
<dbReference type="PANTHER" id="PTHR23106">
    <property type="entry name" value="ANGIOGENIC FACTOR WITH G PATCH AND FHA DOMAINS 1"/>
    <property type="match status" value="1"/>
</dbReference>
<dbReference type="Proteomes" id="UP000499080">
    <property type="component" value="Unassembled WGS sequence"/>
</dbReference>
<dbReference type="OrthoDB" id="2538319at2759"/>
<dbReference type="PROSITE" id="PS50006">
    <property type="entry name" value="FHA_DOMAIN"/>
    <property type="match status" value="1"/>
</dbReference>
<comment type="caution">
    <text evidence="2">The sequence shown here is derived from an EMBL/GenBank/DDBJ whole genome shotgun (WGS) entry which is preliminary data.</text>
</comment>
<evidence type="ECO:0000313" key="2">
    <source>
        <dbReference type="EMBL" id="GBO19133.1"/>
    </source>
</evidence>
<evidence type="ECO:0000313" key="3">
    <source>
        <dbReference type="Proteomes" id="UP000499080"/>
    </source>
</evidence>
<dbReference type="InterPro" id="IPR008984">
    <property type="entry name" value="SMAD_FHA_dom_sf"/>
</dbReference>
<feature type="domain" description="FHA" evidence="1">
    <location>
        <begin position="14"/>
        <end position="48"/>
    </location>
</feature>
<reference evidence="2 3" key="1">
    <citation type="journal article" date="2019" name="Sci. Rep.">
        <title>Orb-weaving spider Araneus ventricosus genome elucidates the spidroin gene catalogue.</title>
        <authorList>
            <person name="Kono N."/>
            <person name="Nakamura H."/>
            <person name="Ohtoshi R."/>
            <person name="Moran D.A.P."/>
            <person name="Shinohara A."/>
            <person name="Yoshida Y."/>
            <person name="Fujiwara M."/>
            <person name="Mori M."/>
            <person name="Tomita M."/>
            <person name="Arakawa K."/>
        </authorList>
    </citation>
    <scope>NUCLEOTIDE SEQUENCE [LARGE SCALE GENOMIC DNA]</scope>
</reference>
<dbReference type="InterPro" id="IPR053027">
    <property type="entry name" value="AGGF1"/>
</dbReference>
<keyword evidence="3" id="KW-1185">Reference proteome</keyword>